<evidence type="ECO:0000313" key="3">
    <source>
        <dbReference type="Proteomes" id="UP000499080"/>
    </source>
</evidence>
<protein>
    <recommendedName>
        <fullName evidence="1">Baculoviridae p74 N-terminal domain-containing protein</fullName>
    </recommendedName>
</protein>
<dbReference type="EMBL" id="BGPR01003736">
    <property type="protein sequence ID" value="GBM91810.1"/>
    <property type="molecule type" value="Genomic_DNA"/>
</dbReference>
<dbReference type="AlphaFoldDB" id="A0A4Y2JP41"/>
<dbReference type="InterPro" id="IPR013613">
    <property type="entry name" value="Baculo_p74_N"/>
</dbReference>
<dbReference type="InterPro" id="IPR007663">
    <property type="entry name" value="Baculo_p74"/>
</dbReference>
<gene>
    <name evidence="2" type="ORF">AVEN_15692_1</name>
</gene>
<evidence type="ECO:0000313" key="2">
    <source>
        <dbReference type="EMBL" id="GBM91810.1"/>
    </source>
</evidence>
<dbReference type="Proteomes" id="UP000499080">
    <property type="component" value="Unassembled WGS sequence"/>
</dbReference>
<organism evidence="2 3">
    <name type="scientific">Araneus ventricosus</name>
    <name type="common">Orbweaver spider</name>
    <name type="synonym">Epeira ventricosa</name>
    <dbReference type="NCBI Taxonomy" id="182803"/>
    <lineage>
        <taxon>Eukaryota</taxon>
        <taxon>Metazoa</taxon>
        <taxon>Ecdysozoa</taxon>
        <taxon>Arthropoda</taxon>
        <taxon>Chelicerata</taxon>
        <taxon>Arachnida</taxon>
        <taxon>Araneae</taxon>
        <taxon>Araneomorphae</taxon>
        <taxon>Entelegynae</taxon>
        <taxon>Araneoidea</taxon>
        <taxon>Araneidae</taxon>
        <taxon>Araneus</taxon>
    </lineage>
</organism>
<reference evidence="2 3" key="1">
    <citation type="journal article" date="2019" name="Sci. Rep.">
        <title>Orb-weaving spider Araneus ventricosus genome elucidates the spidroin gene catalogue.</title>
        <authorList>
            <person name="Kono N."/>
            <person name="Nakamura H."/>
            <person name="Ohtoshi R."/>
            <person name="Moran D.A.P."/>
            <person name="Shinohara A."/>
            <person name="Yoshida Y."/>
            <person name="Fujiwara M."/>
            <person name="Mori M."/>
            <person name="Tomita M."/>
            <person name="Arakawa K."/>
        </authorList>
    </citation>
    <scope>NUCLEOTIDE SEQUENCE [LARGE SCALE GENOMIC DNA]</scope>
</reference>
<dbReference type="GO" id="GO:0019058">
    <property type="term" value="P:viral life cycle"/>
    <property type="evidence" value="ECO:0007669"/>
    <property type="project" value="InterPro"/>
</dbReference>
<feature type="domain" description="Baculoviridae p74 N-terminal" evidence="1">
    <location>
        <begin position="3"/>
        <end position="112"/>
    </location>
</feature>
<keyword evidence="3" id="KW-1185">Reference proteome</keyword>
<proteinExistence type="predicted"/>
<dbReference type="Pfam" id="PF04583">
    <property type="entry name" value="Baculo_p74"/>
    <property type="match status" value="1"/>
</dbReference>
<name>A0A4Y2JP41_ARAVE</name>
<evidence type="ECO:0000259" key="1">
    <source>
        <dbReference type="Pfam" id="PF08404"/>
    </source>
</evidence>
<sequence length="608" mass="70813">METSYDVINAEMYAENLASEYQYNKVLKSHPHIFRHCEIENRPATNKDYYIPPAIADQCKIFRATFNKIGCEKVACFPKVEGLKNCSPIDEGRIVPIGNGFTYACQPACSQISQDIDTEFKFGKCYMVNTLKKMFALFPEEVLNTKVIHPLYTGIDYEGFLRLNENYCRYYALEFDPESFDCYTTTDQDILEILIGTTFYRSLKRIGKPLIPIKLNVTLPNYLKNVNEWLESNTRTKRQTDEDKKKNIPFEIAKDIAIDLGVDLSLDATSKLLRKRIPRVLEKFGKQATFQLNKIAKSVLLDIAVKSQVSVAIKLSQSFGTAIKLANSAFTAISIVSLVVDLFDPFNFNYVLNMARLRKINKRLDFQFFESNNTSVEITPNVIWNILEKDMSDYFEFKVSKMQEYLDSLTDDTYKEQSDPKVQKLLSTENGIFRKVFSGQKEVTLTAEERNEIECLYKDIYPNEEIYQLLGKHEIMNSDPPIENNDDINMCASQTQNYKEECNVNIYDPQTKKYYNPRVLSPLQRSKPEEFNVINFLREEQQRQRMIYLNFDTEQEIYLEVPYEEKKKSDIIIDYSLKCIAKLALILNQQRKDIPYTILEIQSEKYIQ</sequence>
<dbReference type="OrthoDB" id="6418710at2759"/>
<comment type="caution">
    <text evidence="2">The sequence shown here is derived from an EMBL/GenBank/DDBJ whole genome shotgun (WGS) entry which is preliminary data.</text>
</comment>
<dbReference type="Pfam" id="PF08404">
    <property type="entry name" value="Baculo_p74_N"/>
    <property type="match status" value="1"/>
</dbReference>
<accession>A0A4Y2JP41</accession>